<evidence type="ECO:0000256" key="7">
    <source>
        <dbReference type="RuleBase" id="RU000492"/>
    </source>
</evidence>
<dbReference type="InterPro" id="IPR011545">
    <property type="entry name" value="DEAD/DEAH_box_helicase_dom"/>
</dbReference>
<feature type="region of interest" description="Disordered" evidence="8">
    <location>
        <begin position="1"/>
        <end position="56"/>
    </location>
</feature>
<organism evidence="11 12">
    <name type="scientific">Heterodera trifolii</name>
    <dbReference type="NCBI Taxonomy" id="157864"/>
    <lineage>
        <taxon>Eukaryota</taxon>
        <taxon>Metazoa</taxon>
        <taxon>Ecdysozoa</taxon>
        <taxon>Nematoda</taxon>
        <taxon>Chromadorea</taxon>
        <taxon>Rhabditida</taxon>
        <taxon>Tylenchina</taxon>
        <taxon>Tylenchomorpha</taxon>
        <taxon>Tylenchoidea</taxon>
        <taxon>Heteroderidae</taxon>
        <taxon>Heteroderinae</taxon>
        <taxon>Heterodera</taxon>
    </lineage>
</organism>
<dbReference type="SMART" id="SM00490">
    <property type="entry name" value="HELICc"/>
    <property type="match status" value="1"/>
</dbReference>
<feature type="region of interest" description="Disordered" evidence="8">
    <location>
        <begin position="652"/>
        <end position="703"/>
    </location>
</feature>
<evidence type="ECO:0000256" key="4">
    <source>
        <dbReference type="ARBA" id="ARBA00022806"/>
    </source>
</evidence>
<evidence type="ECO:0000256" key="3">
    <source>
        <dbReference type="ARBA" id="ARBA00022801"/>
    </source>
</evidence>
<dbReference type="Proteomes" id="UP001620626">
    <property type="component" value="Unassembled WGS sequence"/>
</dbReference>
<dbReference type="PANTHER" id="PTHR47958">
    <property type="entry name" value="ATP-DEPENDENT RNA HELICASE DBP3"/>
    <property type="match status" value="1"/>
</dbReference>
<evidence type="ECO:0000313" key="12">
    <source>
        <dbReference type="Proteomes" id="UP001620626"/>
    </source>
</evidence>
<feature type="compositionally biased region" description="Basic and acidic residues" evidence="8">
    <location>
        <begin position="665"/>
        <end position="679"/>
    </location>
</feature>
<keyword evidence="2 7" id="KW-0547">Nucleotide-binding</keyword>
<name>A0ABD2IP87_9BILA</name>
<gene>
    <name evidence="11" type="ORF">niasHT_037047</name>
</gene>
<dbReference type="CDD" id="cd18787">
    <property type="entry name" value="SF2_C_DEAD"/>
    <property type="match status" value="1"/>
</dbReference>
<dbReference type="Pfam" id="PF00271">
    <property type="entry name" value="Helicase_C"/>
    <property type="match status" value="2"/>
</dbReference>
<dbReference type="InterPro" id="IPR014001">
    <property type="entry name" value="Helicase_ATP-bd"/>
</dbReference>
<evidence type="ECO:0000256" key="1">
    <source>
        <dbReference type="ARBA" id="ARBA00012552"/>
    </source>
</evidence>
<comment type="caution">
    <text evidence="11">The sequence shown here is derived from an EMBL/GenBank/DDBJ whole genome shotgun (WGS) entry which is preliminary data.</text>
</comment>
<keyword evidence="4 7" id="KW-0347">Helicase</keyword>
<dbReference type="GO" id="GO:0016787">
    <property type="term" value="F:hydrolase activity"/>
    <property type="evidence" value="ECO:0007669"/>
    <property type="project" value="UniProtKB-KW"/>
</dbReference>
<feature type="region of interest" description="Disordered" evidence="8">
    <location>
        <begin position="86"/>
        <end position="108"/>
    </location>
</feature>
<dbReference type="Gene3D" id="3.40.50.300">
    <property type="entry name" value="P-loop containing nucleotide triphosphate hydrolases"/>
    <property type="match status" value="2"/>
</dbReference>
<dbReference type="GO" id="GO:0003724">
    <property type="term" value="F:RNA helicase activity"/>
    <property type="evidence" value="ECO:0007669"/>
    <property type="project" value="UniProtKB-EC"/>
</dbReference>
<evidence type="ECO:0000256" key="8">
    <source>
        <dbReference type="SAM" id="MobiDB-lite"/>
    </source>
</evidence>
<comment type="catalytic activity">
    <reaction evidence="6">
        <text>ATP + H2O = ADP + phosphate + H(+)</text>
        <dbReference type="Rhea" id="RHEA:13065"/>
        <dbReference type="ChEBI" id="CHEBI:15377"/>
        <dbReference type="ChEBI" id="CHEBI:15378"/>
        <dbReference type="ChEBI" id="CHEBI:30616"/>
        <dbReference type="ChEBI" id="CHEBI:43474"/>
        <dbReference type="ChEBI" id="CHEBI:456216"/>
        <dbReference type="EC" id="3.6.4.13"/>
    </reaction>
</comment>
<dbReference type="SMART" id="SM00487">
    <property type="entry name" value="DEXDc"/>
    <property type="match status" value="1"/>
</dbReference>
<evidence type="ECO:0000256" key="5">
    <source>
        <dbReference type="ARBA" id="ARBA00022840"/>
    </source>
</evidence>
<dbReference type="PROSITE" id="PS00039">
    <property type="entry name" value="DEAD_ATP_HELICASE"/>
    <property type="match status" value="1"/>
</dbReference>
<evidence type="ECO:0000259" key="10">
    <source>
        <dbReference type="PROSITE" id="PS51194"/>
    </source>
</evidence>
<sequence>MRNSYDRGGNRSGGGFGGGGGAYGRGASGGGYGPRGGSGGYGGGGGAPRGGYGAGGGGFGPPPSGYGAPEPYYGGYGAPPPFGSGGGGYGGGGRGGGGPGGRRLDDAGSKLRPVDWARQNLNPIKKSLYHEHASISRRNQAEIDMWLTENECTLQGTNIPRPIFHFNESGFPDPIVHLLSVHYHIPTTIQSISWPVALSGRDLISIAKTGSGKTLGFILPAIVHTMAQPPRRPNDGPGVLVLLPTRELAVQVEQVAREYCKLMKLDVTCCYGGAPKAGQANDLRRGVDICVATPGRILDFMEANTTNMRRCSFLVLDEADRMLDMGFEPQIRKIVGQIRPDRQSLMFSATWPKEVRSLAADFQVNPVHLNVGSLELAANHNIQQHVEVIDEYSKQGRLFELLDHIMRQRECKTLIFVETKRKADDITRNMRRDGWPALCIHGDKEQKEREWVLSEFKESKTPILLATDVAARGLAESENELVAHKKGRPGRVAVDVRWWGFGRIGLGRTRRPSVGCPIDVLCLWLRFTRFMAIHLCVIRRRDGGGGGHTHKNGQPQSFRKAPLCPRFVKIVVQHGVRKKVDVSDIKYVINFDYPNNSEDYVHRIGRTGRQDKTGTSYTFFTQQNAPKARDLIKVLEEAKQIVPDRLRELSESGFATKDKSKKRWRPVDDDGPSEKRGRPSDSGGFSGGTNSWASSNGFQQARW</sequence>
<feature type="compositionally biased region" description="Gly residues" evidence="8">
    <location>
        <begin position="86"/>
        <end position="101"/>
    </location>
</feature>
<proteinExistence type="inferred from homology"/>
<accession>A0ABD2IP87</accession>
<feature type="domain" description="Helicase ATP-binding" evidence="9">
    <location>
        <begin position="194"/>
        <end position="369"/>
    </location>
</feature>
<feature type="compositionally biased region" description="Polar residues" evidence="8">
    <location>
        <begin position="688"/>
        <end position="703"/>
    </location>
</feature>
<dbReference type="InterPro" id="IPR000629">
    <property type="entry name" value="RNA-helicase_DEAD-box_CS"/>
</dbReference>
<evidence type="ECO:0000313" key="11">
    <source>
        <dbReference type="EMBL" id="KAL3081869.1"/>
    </source>
</evidence>
<dbReference type="EMBL" id="JBICBT010001126">
    <property type="protein sequence ID" value="KAL3081869.1"/>
    <property type="molecule type" value="Genomic_DNA"/>
</dbReference>
<dbReference type="AlphaFoldDB" id="A0ABD2IP87"/>
<dbReference type="InterPro" id="IPR001650">
    <property type="entry name" value="Helicase_C-like"/>
</dbReference>
<dbReference type="FunFam" id="3.40.50.300:FF:000079">
    <property type="entry name" value="probable ATP-dependent RNA helicase DDX17"/>
    <property type="match status" value="1"/>
</dbReference>
<dbReference type="InterPro" id="IPR027417">
    <property type="entry name" value="P-loop_NTPase"/>
</dbReference>
<dbReference type="PROSITE" id="PS51194">
    <property type="entry name" value="HELICASE_CTER"/>
    <property type="match status" value="1"/>
</dbReference>
<keyword evidence="5 7" id="KW-0067">ATP-binding</keyword>
<dbReference type="EC" id="3.6.4.13" evidence="1"/>
<feature type="domain" description="Helicase C-terminal" evidence="10">
    <location>
        <begin position="381"/>
        <end position="650"/>
    </location>
</feature>
<evidence type="ECO:0000259" key="9">
    <source>
        <dbReference type="PROSITE" id="PS51192"/>
    </source>
</evidence>
<evidence type="ECO:0000256" key="2">
    <source>
        <dbReference type="ARBA" id="ARBA00022741"/>
    </source>
</evidence>
<dbReference type="GO" id="GO:0005524">
    <property type="term" value="F:ATP binding"/>
    <property type="evidence" value="ECO:0007669"/>
    <property type="project" value="UniProtKB-KW"/>
</dbReference>
<comment type="similarity">
    <text evidence="7">Belongs to the DEAD box helicase family.</text>
</comment>
<dbReference type="GO" id="GO:0043186">
    <property type="term" value="C:P granule"/>
    <property type="evidence" value="ECO:0007669"/>
    <property type="project" value="UniProtKB-ARBA"/>
</dbReference>
<protein>
    <recommendedName>
        <fullName evidence="1">RNA helicase</fullName>
        <ecNumber evidence="1">3.6.4.13</ecNumber>
    </recommendedName>
</protein>
<dbReference type="PROSITE" id="PS51192">
    <property type="entry name" value="HELICASE_ATP_BIND_1"/>
    <property type="match status" value="1"/>
</dbReference>
<keyword evidence="12" id="KW-1185">Reference proteome</keyword>
<dbReference type="SUPFAM" id="SSF52540">
    <property type="entry name" value="P-loop containing nucleoside triphosphate hydrolases"/>
    <property type="match status" value="3"/>
</dbReference>
<dbReference type="Pfam" id="PF00270">
    <property type="entry name" value="DEAD"/>
    <property type="match status" value="1"/>
</dbReference>
<reference evidence="11 12" key="1">
    <citation type="submission" date="2024-10" db="EMBL/GenBank/DDBJ databases">
        <authorList>
            <person name="Kim D."/>
        </authorList>
    </citation>
    <scope>NUCLEOTIDE SEQUENCE [LARGE SCALE GENOMIC DNA]</scope>
    <source>
        <strain evidence="11">BH-2024</strain>
    </source>
</reference>
<keyword evidence="3 7" id="KW-0378">Hydrolase</keyword>
<feature type="compositionally biased region" description="Gly residues" evidence="8">
    <location>
        <begin position="10"/>
        <end position="56"/>
    </location>
</feature>
<evidence type="ECO:0000256" key="6">
    <source>
        <dbReference type="ARBA" id="ARBA00047984"/>
    </source>
</evidence>